<dbReference type="EMBL" id="AWUE01012203">
    <property type="protein sequence ID" value="OMP09783.1"/>
    <property type="molecule type" value="Genomic_DNA"/>
</dbReference>
<keyword evidence="1" id="KW-0560">Oxidoreductase</keyword>
<dbReference type="Proteomes" id="UP000187203">
    <property type="component" value="Unassembled WGS sequence"/>
</dbReference>
<evidence type="ECO:0000313" key="2">
    <source>
        <dbReference type="Proteomes" id="UP000187203"/>
    </source>
</evidence>
<organism evidence="1 2">
    <name type="scientific">Corchorus olitorius</name>
    <dbReference type="NCBI Taxonomy" id="93759"/>
    <lineage>
        <taxon>Eukaryota</taxon>
        <taxon>Viridiplantae</taxon>
        <taxon>Streptophyta</taxon>
        <taxon>Embryophyta</taxon>
        <taxon>Tracheophyta</taxon>
        <taxon>Spermatophyta</taxon>
        <taxon>Magnoliopsida</taxon>
        <taxon>eudicotyledons</taxon>
        <taxon>Gunneridae</taxon>
        <taxon>Pentapetalae</taxon>
        <taxon>rosids</taxon>
        <taxon>malvids</taxon>
        <taxon>Malvales</taxon>
        <taxon>Malvaceae</taxon>
        <taxon>Grewioideae</taxon>
        <taxon>Apeibeae</taxon>
        <taxon>Corchorus</taxon>
    </lineage>
</organism>
<evidence type="ECO:0000313" key="1">
    <source>
        <dbReference type="EMBL" id="OMP09783.1"/>
    </source>
</evidence>
<name>A0A1R3KRR0_9ROSI</name>
<sequence length="60" mass="6768">MDDDHIIYQDPNLDPKYAEMLKRQCLQRSTNPNLVAGGAKHRFRLANQGLFASGSADKFC</sequence>
<accession>A0A1R3KRR0</accession>
<protein>
    <submittedName>
        <fullName evidence="1">Peroxidase 5-like protein</fullName>
    </submittedName>
</protein>
<comment type="caution">
    <text evidence="1">The sequence shown here is derived from an EMBL/GenBank/DDBJ whole genome shotgun (WGS) entry which is preliminary data.</text>
</comment>
<proteinExistence type="predicted"/>
<dbReference type="OrthoDB" id="770871at2759"/>
<reference evidence="2" key="1">
    <citation type="submission" date="2013-09" db="EMBL/GenBank/DDBJ databases">
        <title>Corchorus olitorius genome sequencing.</title>
        <authorList>
            <person name="Alam M."/>
            <person name="Haque M.S."/>
            <person name="Islam M.S."/>
            <person name="Emdad E.M."/>
            <person name="Islam M.M."/>
            <person name="Ahmed B."/>
            <person name="Halim A."/>
            <person name="Hossen Q.M.M."/>
            <person name="Hossain M.Z."/>
            <person name="Ahmed R."/>
            <person name="Khan M.M."/>
            <person name="Islam R."/>
            <person name="Rashid M.M."/>
            <person name="Khan S.A."/>
            <person name="Rahman M.S."/>
            <person name="Alam M."/>
            <person name="Yahiya A.S."/>
            <person name="Khan M.S."/>
            <person name="Azam M.S."/>
            <person name="Haque T."/>
            <person name="Lashkar M.Z.H."/>
            <person name="Akhand A.I."/>
            <person name="Morshed G."/>
            <person name="Roy S."/>
            <person name="Uddin K.S."/>
            <person name="Rabeya T."/>
            <person name="Hossain A.S."/>
            <person name="Chowdhury A."/>
            <person name="Snigdha A.R."/>
            <person name="Mortoza M.S."/>
            <person name="Matin S.A."/>
            <person name="Hoque S.M.E."/>
            <person name="Islam M.K."/>
            <person name="Roy D.K."/>
            <person name="Haider R."/>
            <person name="Moosa M.M."/>
            <person name="Elias S.M."/>
            <person name="Hasan A.M."/>
            <person name="Jahan S."/>
            <person name="Shafiuddin M."/>
            <person name="Mahmood N."/>
            <person name="Shommy N.S."/>
        </authorList>
    </citation>
    <scope>NUCLEOTIDE SEQUENCE [LARGE SCALE GENOMIC DNA]</scope>
    <source>
        <strain evidence="2">cv. O-4</strain>
    </source>
</reference>
<dbReference type="GO" id="GO:0004601">
    <property type="term" value="F:peroxidase activity"/>
    <property type="evidence" value="ECO:0007669"/>
    <property type="project" value="UniProtKB-KW"/>
</dbReference>
<keyword evidence="2" id="KW-1185">Reference proteome</keyword>
<dbReference type="AlphaFoldDB" id="A0A1R3KRR0"/>
<gene>
    <name evidence="1" type="ORF">COLO4_05139</name>
</gene>
<keyword evidence="1" id="KW-0575">Peroxidase</keyword>